<proteinExistence type="predicted"/>
<dbReference type="EMBL" id="JAOZEW010000001">
    <property type="protein sequence ID" value="MCV9926296.1"/>
    <property type="molecule type" value="Genomic_DNA"/>
</dbReference>
<protein>
    <submittedName>
        <fullName evidence="1">Uncharacterized protein</fullName>
    </submittedName>
</protein>
<name>A0A9X2Z8V0_9FLAO</name>
<evidence type="ECO:0000313" key="1">
    <source>
        <dbReference type="EMBL" id="MCV9926296.1"/>
    </source>
</evidence>
<dbReference type="RefSeq" id="WP_264204496.1">
    <property type="nucleotide sequence ID" value="NZ_JAOZEW010000001.1"/>
</dbReference>
<accession>A0A9X2Z8V0</accession>
<gene>
    <name evidence="1" type="ORF">OIU83_01425</name>
</gene>
<comment type="caution">
    <text evidence="1">The sequence shown here is derived from an EMBL/GenBank/DDBJ whole genome shotgun (WGS) entry which is preliminary data.</text>
</comment>
<evidence type="ECO:0000313" key="2">
    <source>
        <dbReference type="Proteomes" id="UP001151079"/>
    </source>
</evidence>
<dbReference type="Proteomes" id="UP001151079">
    <property type="component" value="Unassembled WGS sequence"/>
</dbReference>
<sequence length="280" mass="32141">MENYNIKNPYYELYPNLNCSGIVLVNDVPVFSFLGEDSKDGILDGSVPINHIVLESGKYKVVGKLLPRFGQKTLTQNDGMNISFNLSDIDNWKETKHSFFPELSSPKAFFGKDNKITSPIKGLPFFEIATEIEIKLPFVLDGWQNSVDLSKQEKSKIKQKVLEYYIQIHAILREHNASKFLELSKEKEDLQTKAFYFNSNRKQEIRDSIINLFNKNLEVLPLNEEELKLEFFGYGKLVSLVRLDGSSALQFKRSNAEGERNIELEIKLHARTLEKGLSII</sequence>
<keyword evidence="2" id="KW-1185">Reference proteome</keyword>
<reference evidence="1" key="1">
    <citation type="submission" date="2022-10" db="EMBL/GenBank/DDBJ databases">
        <title>Two novel species of Flavobacterium.</title>
        <authorList>
            <person name="Liu Q."/>
            <person name="Xin Y.-H."/>
        </authorList>
    </citation>
    <scope>NUCLEOTIDE SEQUENCE</scope>
    <source>
        <strain evidence="1">LS1R49</strain>
    </source>
</reference>
<dbReference type="AlphaFoldDB" id="A0A9X2Z8V0"/>
<organism evidence="1 2">
    <name type="scientific">Flavobacterium shii</name>
    <dbReference type="NCBI Taxonomy" id="2987687"/>
    <lineage>
        <taxon>Bacteria</taxon>
        <taxon>Pseudomonadati</taxon>
        <taxon>Bacteroidota</taxon>
        <taxon>Flavobacteriia</taxon>
        <taxon>Flavobacteriales</taxon>
        <taxon>Flavobacteriaceae</taxon>
        <taxon>Flavobacterium</taxon>
    </lineage>
</organism>